<name>A0A2Z6TE16_9LACO</name>
<dbReference type="InterPro" id="IPR000524">
    <property type="entry name" value="Tscrpt_reg_HTH_GntR"/>
</dbReference>
<dbReference type="GO" id="GO:0003700">
    <property type="term" value="F:DNA-binding transcription factor activity"/>
    <property type="evidence" value="ECO:0007669"/>
    <property type="project" value="InterPro"/>
</dbReference>
<dbReference type="SUPFAM" id="SSF64288">
    <property type="entry name" value="Chorismate lyase-like"/>
    <property type="match status" value="1"/>
</dbReference>
<protein>
    <submittedName>
        <fullName evidence="5">GntR family transcriptional regulator</fullName>
    </submittedName>
</protein>
<keyword evidence="1" id="KW-0805">Transcription regulation</keyword>
<proteinExistence type="predicted"/>
<dbReference type="InterPro" id="IPR011663">
    <property type="entry name" value="UTRA"/>
</dbReference>
<dbReference type="AlphaFoldDB" id="A0A2Z6TE16"/>
<evidence type="ECO:0000259" key="4">
    <source>
        <dbReference type="PROSITE" id="PS50949"/>
    </source>
</evidence>
<dbReference type="Pfam" id="PF07702">
    <property type="entry name" value="UTRA"/>
    <property type="match status" value="1"/>
</dbReference>
<dbReference type="Proteomes" id="UP000257317">
    <property type="component" value="Unassembled WGS sequence"/>
</dbReference>
<dbReference type="InterPro" id="IPR050679">
    <property type="entry name" value="Bact_HTH_transcr_reg"/>
</dbReference>
<organism evidence="5 6">
    <name type="scientific">Lactobacillus rodentium</name>
    <dbReference type="NCBI Taxonomy" id="947835"/>
    <lineage>
        <taxon>Bacteria</taxon>
        <taxon>Bacillati</taxon>
        <taxon>Bacillota</taxon>
        <taxon>Bacilli</taxon>
        <taxon>Lactobacillales</taxon>
        <taxon>Lactobacillaceae</taxon>
        <taxon>Lactobacillus</taxon>
    </lineage>
</organism>
<feature type="domain" description="HTH gntR-type" evidence="4">
    <location>
        <begin position="3"/>
        <end position="71"/>
    </location>
</feature>
<evidence type="ECO:0000313" key="6">
    <source>
        <dbReference type="Proteomes" id="UP000257317"/>
    </source>
</evidence>
<dbReference type="SMART" id="SM00345">
    <property type="entry name" value="HTH_GNTR"/>
    <property type="match status" value="1"/>
</dbReference>
<dbReference type="CDD" id="cd07377">
    <property type="entry name" value="WHTH_GntR"/>
    <property type="match status" value="1"/>
</dbReference>
<dbReference type="EMBL" id="BFBY01000009">
    <property type="protein sequence ID" value="GBG05255.1"/>
    <property type="molecule type" value="Genomic_DNA"/>
</dbReference>
<comment type="caution">
    <text evidence="5">The sequence shown here is derived from an EMBL/GenBank/DDBJ whole genome shotgun (WGS) entry which is preliminary data.</text>
</comment>
<evidence type="ECO:0000256" key="2">
    <source>
        <dbReference type="ARBA" id="ARBA00023125"/>
    </source>
</evidence>
<dbReference type="Pfam" id="PF00392">
    <property type="entry name" value="GntR"/>
    <property type="match status" value="1"/>
</dbReference>
<accession>A0A2Z6TE16</accession>
<dbReference type="GO" id="GO:0003677">
    <property type="term" value="F:DNA binding"/>
    <property type="evidence" value="ECO:0007669"/>
    <property type="project" value="UniProtKB-KW"/>
</dbReference>
<sequence length="246" mass="28646">MSEPKYLQIENTLKDEIRNGKFKYGDIFYSEKELAERFKVSSITVIRSVKDLVADGYLIRYQGKGTFVSYSPTNRLVQYRDVTTYPELIKDEDKNEETMEVVSLEKESDPIINSIFKMPKTNSYYHLKQIRKVDGKPFMFYNIYIPTALLNPSRVKDKDNYKNIYLNIQEDSNFYLLDEPFKDAYSIASASQEVAHALDIKEGDSVIRQERTIAAEETGEILLYMNNYKLSDYEIVTLTSTNYPEA</sequence>
<evidence type="ECO:0000313" key="5">
    <source>
        <dbReference type="EMBL" id="GBG05255.1"/>
    </source>
</evidence>
<keyword evidence="3" id="KW-0804">Transcription</keyword>
<dbReference type="Gene3D" id="3.40.1410.10">
    <property type="entry name" value="Chorismate lyase-like"/>
    <property type="match status" value="1"/>
</dbReference>
<gene>
    <name evidence="5" type="primary">gntR</name>
    <name evidence="5" type="ORF">LrDSM24759_11690</name>
</gene>
<dbReference type="SMART" id="SM00866">
    <property type="entry name" value="UTRA"/>
    <property type="match status" value="1"/>
</dbReference>
<evidence type="ECO:0000256" key="3">
    <source>
        <dbReference type="ARBA" id="ARBA00023163"/>
    </source>
</evidence>
<dbReference type="OrthoDB" id="457376at2"/>
<keyword evidence="6" id="KW-1185">Reference proteome</keyword>
<dbReference type="SUPFAM" id="SSF46785">
    <property type="entry name" value="Winged helix' DNA-binding domain"/>
    <property type="match status" value="1"/>
</dbReference>
<dbReference type="InterPro" id="IPR028978">
    <property type="entry name" value="Chorismate_lyase_/UTRA_dom_sf"/>
</dbReference>
<evidence type="ECO:0000256" key="1">
    <source>
        <dbReference type="ARBA" id="ARBA00023015"/>
    </source>
</evidence>
<dbReference type="RefSeq" id="WP_117118584.1">
    <property type="nucleotide sequence ID" value="NZ_BFBY01000009.1"/>
</dbReference>
<reference evidence="6" key="1">
    <citation type="submission" date="2018-03" db="EMBL/GenBank/DDBJ databases">
        <title>New taxa in the Lactobacillus gasseri group.</title>
        <authorList>
            <person name="Tanizawa Y."/>
            <person name="Tohno M."/>
            <person name="Endo A."/>
            <person name="Arita M."/>
        </authorList>
    </citation>
    <scope>NUCLEOTIDE SEQUENCE [LARGE SCALE GENOMIC DNA]</scope>
    <source>
        <strain evidence="6">DSM 24759</strain>
    </source>
</reference>
<dbReference type="InterPro" id="IPR036388">
    <property type="entry name" value="WH-like_DNA-bd_sf"/>
</dbReference>
<dbReference type="PANTHER" id="PTHR44846">
    <property type="entry name" value="MANNOSYL-D-GLYCERATE TRANSPORT/METABOLISM SYSTEM REPRESSOR MNGR-RELATED"/>
    <property type="match status" value="1"/>
</dbReference>
<dbReference type="PANTHER" id="PTHR44846:SF17">
    <property type="entry name" value="GNTR-FAMILY TRANSCRIPTIONAL REGULATOR"/>
    <property type="match status" value="1"/>
</dbReference>
<dbReference type="Gene3D" id="1.10.10.10">
    <property type="entry name" value="Winged helix-like DNA-binding domain superfamily/Winged helix DNA-binding domain"/>
    <property type="match status" value="1"/>
</dbReference>
<dbReference type="PROSITE" id="PS50949">
    <property type="entry name" value="HTH_GNTR"/>
    <property type="match status" value="1"/>
</dbReference>
<keyword evidence="2" id="KW-0238">DNA-binding</keyword>
<dbReference type="InterPro" id="IPR036390">
    <property type="entry name" value="WH_DNA-bd_sf"/>
</dbReference>
<dbReference type="GO" id="GO:0045892">
    <property type="term" value="P:negative regulation of DNA-templated transcription"/>
    <property type="evidence" value="ECO:0007669"/>
    <property type="project" value="TreeGrafter"/>
</dbReference>